<evidence type="ECO:0000313" key="3">
    <source>
        <dbReference type="Proteomes" id="UP001622612"/>
    </source>
</evidence>
<accession>A0ABZ2TLV4</accession>
<dbReference type="EMBL" id="CP088155">
    <property type="protein sequence ID" value="WYM97430.1"/>
    <property type="molecule type" value="Genomic_DNA"/>
</dbReference>
<dbReference type="SUPFAM" id="SSF52540">
    <property type="entry name" value="P-loop containing nucleoside triphosphate hydrolases"/>
    <property type="match status" value="1"/>
</dbReference>
<dbReference type="PANTHER" id="PTHR37291:SF1">
    <property type="entry name" value="TYPE IV METHYL-DIRECTED RESTRICTION ENZYME ECOKMCRB SUBUNIT"/>
    <property type="match status" value="1"/>
</dbReference>
<keyword evidence="3" id="KW-1185">Reference proteome</keyword>
<organism evidence="2 3">
    <name type="scientific">Metamycoplasma faucium</name>
    <dbReference type="NCBI Taxonomy" id="56142"/>
    <lineage>
        <taxon>Bacteria</taxon>
        <taxon>Bacillati</taxon>
        <taxon>Mycoplasmatota</taxon>
        <taxon>Mycoplasmoidales</taxon>
        <taxon>Metamycoplasmataceae</taxon>
        <taxon>Metamycoplasma</taxon>
    </lineage>
</organism>
<dbReference type="PANTHER" id="PTHR37291">
    <property type="entry name" value="5-METHYLCYTOSINE-SPECIFIC RESTRICTION ENZYME B"/>
    <property type="match status" value="1"/>
</dbReference>
<dbReference type="Pfam" id="PF07728">
    <property type="entry name" value="AAA_5"/>
    <property type="match status" value="1"/>
</dbReference>
<dbReference type="RefSeq" id="WP_405311865.1">
    <property type="nucleotide sequence ID" value="NZ_CP088155.1"/>
</dbReference>
<sequence length="572" mass="67791">MIHYWVIGTNVDLYIKVIKDWIKNDNLINMMKLKNDYSIKLEILSKEHKTREATFNCDDDKKIIVYKQISNNLLNVYNEATIMQFIRLLCYFGILYKENDNKYILSNSFKDFFIINKPEEDTIDQKLGNLLLESFNKKFKEYLDKINDSFNSINQMDILLWKDGNDDYKITRSFLYHVNEFKSLNGNEFRNLLEIKKIYKFGKDGKVYFDKIFDIINKSNLEEQKHQLEKYIQSIINKICEFHKLPLEVSSYISCKNKVEKIVNERFKGGRNIILYGVPGAGKSWTIKHEYCDDDERLERIIFHPDYTYSDFVGQILPRVNEDSSVSYEFAPGPFTNLLKKAYLNPEKEYFLIIEEINRGNAPAIFGDIFQLLDRNKDGASEYEITNNDVANIIYGDKNHKVSIPSNMSILCTMNTSDQNVFTLDTAFQRRWQMRLIKNEFIDDENEANFAKTKILDTEVTWKHFLTSINEIILSKNIGITSSEDKRLGTHFVNDEDLKYFENDEKRNSRFPEKVLKYLWDDVFKFTREDVFDLDNTRMLEDVIKKFVTSKKNDRFKVFKENICNTLVEKKQ</sequence>
<protein>
    <submittedName>
        <fullName evidence="2">AAA family ATPase</fullName>
    </submittedName>
</protein>
<feature type="domain" description="ATPase dynein-related AAA" evidence="1">
    <location>
        <begin position="272"/>
        <end position="431"/>
    </location>
</feature>
<dbReference type="InterPro" id="IPR011704">
    <property type="entry name" value="ATPase_dyneun-rel_AAA"/>
</dbReference>
<dbReference type="InterPro" id="IPR027417">
    <property type="entry name" value="P-loop_NTPase"/>
</dbReference>
<dbReference type="Proteomes" id="UP001622612">
    <property type="component" value="Chromosome"/>
</dbReference>
<evidence type="ECO:0000259" key="1">
    <source>
        <dbReference type="Pfam" id="PF07728"/>
    </source>
</evidence>
<proteinExistence type="predicted"/>
<dbReference type="Gene3D" id="3.40.50.300">
    <property type="entry name" value="P-loop containing nucleotide triphosphate hydrolases"/>
    <property type="match status" value="1"/>
</dbReference>
<evidence type="ECO:0000313" key="2">
    <source>
        <dbReference type="EMBL" id="WYM97430.1"/>
    </source>
</evidence>
<gene>
    <name evidence="2" type="ORF">LQ356_00835</name>
</gene>
<dbReference type="InterPro" id="IPR052934">
    <property type="entry name" value="Methyl-DNA_Rec/Restrict_Enz"/>
</dbReference>
<reference evidence="2" key="1">
    <citation type="submission" date="2021-11" db="EMBL/GenBank/DDBJ databases">
        <title>The first genome sequence of unculturable Mycoplasma faucium obtained by de novo assembly of metagenomic reads.</title>
        <authorList>
            <person name="Sabat A.J."/>
            <person name="Bathoorn E."/>
            <person name="Akkerboom V."/>
            <person name="Friedrich A.W."/>
        </authorList>
    </citation>
    <scope>NUCLEOTIDE SEQUENCE [LARGE SCALE GENOMIC DNA]</scope>
    <source>
        <strain evidence="2">UMCG-MFM1</strain>
    </source>
</reference>
<name>A0ABZ2TLV4_9BACT</name>